<proteinExistence type="predicted"/>
<dbReference type="EMBL" id="JBHUFW010000004">
    <property type="protein sequence ID" value="MFD1862138.1"/>
    <property type="molecule type" value="Genomic_DNA"/>
</dbReference>
<keyword evidence="2" id="KW-1185">Reference proteome</keyword>
<name>A0ABW4QF79_9BACL</name>
<protein>
    <submittedName>
        <fullName evidence="1">Uncharacterized protein</fullName>
    </submittedName>
</protein>
<comment type="caution">
    <text evidence="1">The sequence shown here is derived from an EMBL/GenBank/DDBJ whole genome shotgun (WGS) entry which is preliminary data.</text>
</comment>
<organism evidence="1 2">
    <name type="scientific">Planococcus chinensis</name>
    <dbReference type="NCBI Taxonomy" id="272917"/>
    <lineage>
        <taxon>Bacteria</taxon>
        <taxon>Bacillati</taxon>
        <taxon>Bacillota</taxon>
        <taxon>Bacilli</taxon>
        <taxon>Bacillales</taxon>
        <taxon>Caryophanaceae</taxon>
        <taxon>Planococcus</taxon>
    </lineage>
</organism>
<evidence type="ECO:0000313" key="2">
    <source>
        <dbReference type="Proteomes" id="UP001597273"/>
    </source>
</evidence>
<dbReference type="Proteomes" id="UP001597273">
    <property type="component" value="Unassembled WGS sequence"/>
</dbReference>
<dbReference type="InterPro" id="IPR003651">
    <property type="entry name" value="Endonuclease3_FeS-loop_motif"/>
</dbReference>
<evidence type="ECO:0000313" key="1">
    <source>
        <dbReference type="EMBL" id="MFD1862138.1"/>
    </source>
</evidence>
<gene>
    <name evidence="1" type="ORF">ACFSDB_04315</name>
</gene>
<sequence>MRCLPRNPACHICRFADAGNKRHGRIQGISNDPDSCS</sequence>
<reference evidence="2" key="1">
    <citation type="journal article" date="2019" name="Int. J. Syst. Evol. Microbiol.">
        <title>The Global Catalogue of Microorganisms (GCM) 10K type strain sequencing project: providing services to taxonomists for standard genome sequencing and annotation.</title>
        <authorList>
            <consortium name="The Broad Institute Genomics Platform"/>
            <consortium name="The Broad Institute Genome Sequencing Center for Infectious Disease"/>
            <person name="Wu L."/>
            <person name="Ma J."/>
        </authorList>
    </citation>
    <scope>NUCLEOTIDE SEQUENCE [LARGE SCALE GENOMIC DNA]</scope>
    <source>
        <strain evidence="2">CGMCC 1.15475</strain>
    </source>
</reference>
<accession>A0ABW4QF79</accession>
<dbReference type="RefSeq" id="WP_377339592.1">
    <property type="nucleotide sequence ID" value="NZ_JBHUFW010000004.1"/>
</dbReference>
<dbReference type="Pfam" id="PF10576">
    <property type="entry name" value="EndIII_4Fe-2S"/>
    <property type="match status" value="1"/>
</dbReference>